<keyword evidence="2" id="KW-1185">Reference proteome</keyword>
<protein>
    <submittedName>
        <fullName evidence="1">Uncharacterized protein</fullName>
    </submittedName>
</protein>
<dbReference type="EMBL" id="CACVBS010000053">
    <property type="protein sequence ID" value="CAA7266255.1"/>
    <property type="molecule type" value="Genomic_DNA"/>
</dbReference>
<evidence type="ECO:0000313" key="1">
    <source>
        <dbReference type="EMBL" id="CAA7266255.1"/>
    </source>
</evidence>
<proteinExistence type="predicted"/>
<name>A0A8S0W1A5_CYCAE</name>
<evidence type="ECO:0000313" key="2">
    <source>
        <dbReference type="Proteomes" id="UP000467700"/>
    </source>
</evidence>
<comment type="caution">
    <text evidence="1">The sequence shown here is derived from an EMBL/GenBank/DDBJ whole genome shotgun (WGS) entry which is preliminary data.</text>
</comment>
<gene>
    <name evidence="1" type="ORF">AAE3_LOCUS8542</name>
</gene>
<sequence length="118" mass="13743">MNRDLRHFSLNPTNMRIWVLFIDIKDGVKESVNLEVNFVDETVYQETYKRVLVYKPLEPTELVPNDDLDSLFSSVEDLKAKCCAYTIADTLRDIYNDIDDIAQIPRNIYPLVFTCSFA</sequence>
<dbReference type="AlphaFoldDB" id="A0A8S0W1A5"/>
<dbReference type="Proteomes" id="UP000467700">
    <property type="component" value="Unassembled WGS sequence"/>
</dbReference>
<organism evidence="1 2">
    <name type="scientific">Cyclocybe aegerita</name>
    <name type="common">Black poplar mushroom</name>
    <name type="synonym">Agrocybe aegerita</name>
    <dbReference type="NCBI Taxonomy" id="1973307"/>
    <lineage>
        <taxon>Eukaryota</taxon>
        <taxon>Fungi</taxon>
        <taxon>Dikarya</taxon>
        <taxon>Basidiomycota</taxon>
        <taxon>Agaricomycotina</taxon>
        <taxon>Agaricomycetes</taxon>
        <taxon>Agaricomycetidae</taxon>
        <taxon>Agaricales</taxon>
        <taxon>Agaricineae</taxon>
        <taxon>Bolbitiaceae</taxon>
        <taxon>Cyclocybe</taxon>
    </lineage>
</organism>
<reference evidence="1 2" key="1">
    <citation type="submission" date="2020-01" db="EMBL/GenBank/DDBJ databases">
        <authorList>
            <person name="Gupta K D."/>
        </authorList>
    </citation>
    <scope>NUCLEOTIDE SEQUENCE [LARGE SCALE GENOMIC DNA]</scope>
</reference>
<accession>A0A8S0W1A5</accession>